<dbReference type="InterPro" id="IPR036864">
    <property type="entry name" value="Zn2-C6_fun-type_DNA-bd_sf"/>
</dbReference>
<evidence type="ECO:0000256" key="5">
    <source>
        <dbReference type="SAM" id="MobiDB-lite"/>
    </source>
</evidence>
<feature type="compositionally biased region" description="Acidic residues" evidence="5">
    <location>
        <begin position="117"/>
        <end position="127"/>
    </location>
</feature>
<dbReference type="AlphaFoldDB" id="A0A8H6W4Q2"/>
<dbReference type="EMBL" id="JACAZF010000007">
    <property type="protein sequence ID" value="KAF7299169.1"/>
    <property type="molecule type" value="Genomic_DNA"/>
</dbReference>
<dbReference type="InterPro" id="IPR007219">
    <property type="entry name" value="XnlR_reg_dom"/>
</dbReference>
<dbReference type="InterPro" id="IPR050987">
    <property type="entry name" value="AtrR-like"/>
</dbReference>
<sequence>MSVEAEEVKVKVRRPDRSCDLCRRRKIRCDGSKKPNNTCSNCSFFGVDCTYLEPAKKRGPKSRVVEDLKRENLLLQAKLRALSVCSLCAQPLQKDPNGLLESSSASMFQQSNSDSPPSDEYEDEQNAEDSTGHELSTQFDKITIGSKYFGAVSNFALASSAIVVSTNPKSKTPITRVQAKERFTGQLSVTRRRTEIWDVLPWERDAYEQQTNYVYPDSDLISSLLFLYFENVHPTIPVLHQPSFERSVKENLYLRDPQFGGTLLVVLAIGSRYSDDPRVFVDGKSTLSSGWRFIKQLPVVRKWFEPTVDEIQFYFLMTFYYIGTSRPQGCWTYLGLGTRFLQQRGEHRYRRGHPPTYESELWNRVFWNFFCLDKSVCAFIGRPTGLHPEDVEADPPLEVDDKYWDANFVQPSGQPAYNAYMTYYVQLSDILGNATRRLYSSKKSKAMQGSDGRDWEQKVVADLDSTMNRCFDSFPDHLRWNPDSIDCVAFYDQAFVLYANYHYNRIVIHRPYIHGSNALAAPSLLICASAARAIIHASESWIKARRCLLPQMTISPIFVAIVLIIMSTFSSRAISAVVEKDKALVRSGLDLFKTCATRRRSEGRLWEMLHQLQSDESPFSRKDDVRDGQTHDPLNDGCFGPITALQSSMVNDALRLSSGSSLPNPNTPWTSVSASSHIPSSSASVSKPGLSIEQLLAETADLNALPPLDPDPSITNDDMMVDLSLWNDVPLDLSDISQWGAIFHKNSNWNLNF</sequence>
<feature type="compositionally biased region" description="Low complexity" evidence="5">
    <location>
        <begin position="671"/>
        <end position="685"/>
    </location>
</feature>
<dbReference type="GeneID" id="59347831"/>
<feature type="region of interest" description="Disordered" evidence="5">
    <location>
        <begin position="617"/>
        <end position="637"/>
    </location>
</feature>
<keyword evidence="2" id="KW-0479">Metal-binding</keyword>
<dbReference type="CDD" id="cd12148">
    <property type="entry name" value="fungal_TF_MHR"/>
    <property type="match status" value="1"/>
</dbReference>
<feature type="compositionally biased region" description="Basic and acidic residues" evidence="5">
    <location>
        <begin position="618"/>
        <end position="634"/>
    </location>
</feature>
<feature type="compositionally biased region" description="Low complexity" evidence="5">
    <location>
        <begin position="102"/>
        <end position="115"/>
    </location>
</feature>
<dbReference type="GO" id="GO:0005634">
    <property type="term" value="C:nucleus"/>
    <property type="evidence" value="ECO:0007669"/>
    <property type="project" value="UniProtKB-SubCell"/>
</dbReference>
<dbReference type="OrthoDB" id="4456959at2759"/>
<dbReference type="GO" id="GO:0008270">
    <property type="term" value="F:zinc ion binding"/>
    <property type="evidence" value="ECO:0007669"/>
    <property type="project" value="InterPro"/>
</dbReference>
<reference evidence="7" key="1">
    <citation type="submission" date="2020-05" db="EMBL/GenBank/DDBJ databases">
        <title>Mycena genomes resolve the evolution of fungal bioluminescence.</title>
        <authorList>
            <person name="Tsai I.J."/>
        </authorList>
    </citation>
    <scope>NUCLEOTIDE SEQUENCE</scope>
    <source>
        <strain evidence="7">171206Taipei</strain>
    </source>
</reference>
<comment type="caution">
    <text evidence="7">The sequence shown here is derived from an EMBL/GenBank/DDBJ whole genome shotgun (WGS) entry which is preliminary data.</text>
</comment>
<feature type="domain" description="Zn(2)-C6 fungal-type" evidence="6">
    <location>
        <begin position="18"/>
        <end position="51"/>
    </location>
</feature>
<keyword evidence="8" id="KW-1185">Reference proteome</keyword>
<dbReference type="SMART" id="SM00906">
    <property type="entry name" value="Fungal_trans"/>
    <property type="match status" value="1"/>
</dbReference>
<proteinExistence type="predicted"/>
<dbReference type="Pfam" id="PF04082">
    <property type="entry name" value="Fungal_trans"/>
    <property type="match status" value="1"/>
</dbReference>
<evidence type="ECO:0000313" key="8">
    <source>
        <dbReference type="Proteomes" id="UP000636479"/>
    </source>
</evidence>
<organism evidence="7 8">
    <name type="scientific">Mycena indigotica</name>
    <dbReference type="NCBI Taxonomy" id="2126181"/>
    <lineage>
        <taxon>Eukaryota</taxon>
        <taxon>Fungi</taxon>
        <taxon>Dikarya</taxon>
        <taxon>Basidiomycota</taxon>
        <taxon>Agaricomycotina</taxon>
        <taxon>Agaricomycetes</taxon>
        <taxon>Agaricomycetidae</taxon>
        <taxon>Agaricales</taxon>
        <taxon>Marasmiineae</taxon>
        <taxon>Mycenaceae</taxon>
        <taxon>Mycena</taxon>
    </lineage>
</organism>
<dbReference type="Proteomes" id="UP000636479">
    <property type="component" value="Unassembled WGS sequence"/>
</dbReference>
<dbReference type="PROSITE" id="PS50048">
    <property type="entry name" value="ZN2_CY6_FUNGAL_2"/>
    <property type="match status" value="1"/>
</dbReference>
<comment type="subcellular location">
    <subcellularLocation>
        <location evidence="1">Nucleus</location>
    </subcellularLocation>
</comment>
<dbReference type="GO" id="GO:0000981">
    <property type="term" value="F:DNA-binding transcription factor activity, RNA polymerase II-specific"/>
    <property type="evidence" value="ECO:0007669"/>
    <property type="project" value="InterPro"/>
</dbReference>
<feature type="region of interest" description="Disordered" evidence="5">
    <location>
        <begin position="99"/>
        <end position="135"/>
    </location>
</feature>
<evidence type="ECO:0000259" key="6">
    <source>
        <dbReference type="PROSITE" id="PS50048"/>
    </source>
</evidence>
<feature type="region of interest" description="Disordered" evidence="5">
    <location>
        <begin position="665"/>
        <end position="685"/>
    </location>
</feature>
<accession>A0A8H6W4Q2</accession>
<keyword evidence="4" id="KW-0539">Nucleus</keyword>
<keyword evidence="3" id="KW-0238">DNA-binding</keyword>
<dbReference type="GO" id="GO:0003677">
    <property type="term" value="F:DNA binding"/>
    <property type="evidence" value="ECO:0007669"/>
    <property type="project" value="UniProtKB-KW"/>
</dbReference>
<dbReference type="Gene3D" id="4.10.240.10">
    <property type="entry name" value="Zn(2)-C6 fungal-type DNA-binding domain"/>
    <property type="match status" value="1"/>
</dbReference>
<dbReference type="SMART" id="SM00066">
    <property type="entry name" value="GAL4"/>
    <property type="match status" value="1"/>
</dbReference>
<evidence type="ECO:0000256" key="1">
    <source>
        <dbReference type="ARBA" id="ARBA00004123"/>
    </source>
</evidence>
<dbReference type="PANTHER" id="PTHR46910:SF3">
    <property type="entry name" value="HALOTOLERANCE PROTEIN 9-RELATED"/>
    <property type="match status" value="1"/>
</dbReference>
<dbReference type="Pfam" id="PF00172">
    <property type="entry name" value="Zn_clus"/>
    <property type="match status" value="1"/>
</dbReference>
<dbReference type="PROSITE" id="PS00463">
    <property type="entry name" value="ZN2_CY6_FUNGAL_1"/>
    <property type="match status" value="1"/>
</dbReference>
<evidence type="ECO:0000256" key="4">
    <source>
        <dbReference type="ARBA" id="ARBA00023242"/>
    </source>
</evidence>
<dbReference type="GO" id="GO:0006351">
    <property type="term" value="P:DNA-templated transcription"/>
    <property type="evidence" value="ECO:0007669"/>
    <property type="project" value="InterPro"/>
</dbReference>
<dbReference type="SUPFAM" id="SSF57701">
    <property type="entry name" value="Zn2/Cys6 DNA-binding domain"/>
    <property type="match status" value="1"/>
</dbReference>
<evidence type="ECO:0000313" key="7">
    <source>
        <dbReference type="EMBL" id="KAF7299169.1"/>
    </source>
</evidence>
<name>A0A8H6W4Q2_9AGAR</name>
<dbReference type="CDD" id="cd00067">
    <property type="entry name" value="GAL4"/>
    <property type="match status" value="1"/>
</dbReference>
<protein>
    <submittedName>
        <fullName evidence="7">Zn(2)-C6 fungal-type domain-containing protein</fullName>
    </submittedName>
</protein>
<dbReference type="RefSeq" id="XP_037218557.1">
    <property type="nucleotide sequence ID" value="XM_037365315.1"/>
</dbReference>
<dbReference type="InterPro" id="IPR001138">
    <property type="entry name" value="Zn2Cys6_DnaBD"/>
</dbReference>
<dbReference type="PANTHER" id="PTHR46910">
    <property type="entry name" value="TRANSCRIPTION FACTOR PDR1"/>
    <property type="match status" value="1"/>
</dbReference>
<evidence type="ECO:0000256" key="2">
    <source>
        <dbReference type="ARBA" id="ARBA00022723"/>
    </source>
</evidence>
<gene>
    <name evidence="7" type="ORF">MIND_00865600</name>
</gene>
<evidence type="ECO:0000256" key="3">
    <source>
        <dbReference type="ARBA" id="ARBA00023125"/>
    </source>
</evidence>